<gene>
    <name evidence="2" type="primary">g3595</name>
    <name evidence="2" type="ORF">VP750_LOCUS3068</name>
</gene>
<organism evidence="2 3">
    <name type="scientific">Coccomyxa viridis</name>
    <dbReference type="NCBI Taxonomy" id="1274662"/>
    <lineage>
        <taxon>Eukaryota</taxon>
        <taxon>Viridiplantae</taxon>
        <taxon>Chlorophyta</taxon>
        <taxon>core chlorophytes</taxon>
        <taxon>Trebouxiophyceae</taxon>
        <taxon>Trebouxiophyceae incertae sedis</taxon>
        <taxon>Coccomyxaceae</taxon>
        <taxon>Coccomyxa</taxon>
    </lineage>
</organism>
<reference evidence="2 3" key="1">
    <citation type="submission" date="2024-06" db="EMBL/GenBank/DDBJ databases">
        <authorList>
            <person name="Kraege A."/>
            <person name="Thomma B."/>
        </authorList>
    </citation>
    <scope>NUCLEOTIDE SEQUENCE [LARGE SCALE GENOMIC DNA]</scope>
</reference>
<feature type="region of interest" description="Disordered" evidence="1">
    <location>
        <begin position="1"/>
        <end position="54"/>
    </location>
</feature>
<sequence>MHTPSACPRLGRVHQRAGSSSAAPEHLQQSITSGTMECPEENSSRRPTAPARPRLERRVLLSQVALLGLLGLVQKAGAQQVEASEPVAAAKGLIEDLLEKTRLNKPKHDKDRLESYYRRNYKDWFDVEKGNFGIGQERNQLSKELQQEILQWIEKNKSS</sequence>
<dbReference type="PANTHER" id="PTHR36327:SF1">
    <property type="entry name" value="OS03G0731100 PROTEIN"/>
    <property type="match status" value="1"/>
</dbReference>
<evidence type="ECO:0000313" key="2">
    <source>
        <dbReference type="EMBL" id="CAL5221409.1"/>
    </source>
</evidence>
<name>A0ABP1FN69_9CHLO</name>
<keyword evidence="3" id="KW-1185">Reference proteome</keyword>
<dbReference type="Proteomes" id="UP001497392">
    <property type="component" value="Unassembled WGS sequence"/>
</dbReference>
<evidence type="ECO:0000313" key="3">
    <source>
        <dbReference type="Proteomes" id="UP001497392"/>
    </source>
</evidence>
<proteinExistence type="predicted"/>
<accession>A0ABP1FN69</accession>
<protein>
    <submittedName>
        <fullName evidence="2">G3595 protein</fullName>
    </submittedName>
</protein>
<feature type="compositionally biased region" description="Polar residues" evidence="1">
    <location>
        <begin position="17"/>
        <end position="35"/>
    </location>
</feature>
<dbReference type="PANTHER" id="PTHR36327">
    <property type="entry name" value="UNNAMED PRODUCT"/>
    <property type="match status" value="1"/>
</dbReference>
<dbReference type="EMBL" id="CAXHTA020000005">
    <property type="protein sequence ID" value="CAL5221409.1"/>
    <property type="molecule type" value="Genomic_DNA"/>
</dbReference>
<evidence type="ECO:0000256" key="1">
    <source>
        <dbReference type="SAM" id="MobiDB-lite"/>
    </source>
</evidence>
<comment type="caution">
    <text evidence="2">The sequence shown here is derived from an EMBL/GenBank/DDBJ whole genome shotgun (WGS) entry which is preliminary data.</text>
</comment>